<keyword evidence="1" id="KW-1133">Transmembrane helix</keyword>
<dbReference type="InterPro" id="IPR008523">
    <property type="entry name" value="DUF805"/>
</dbReference>
<evidence type="ECO:0000313" key="2">
    <source>
        <dbReference type="EMBL" id="SVA70230.1"/>
    </source>
</evidence>
<feature type="transmembrane region" description="Helical" evidence="1">
    <location>
        <begin position="118"/>
        <end position="139"/>
    </location>
</feature>
<dbReference type="EMBL" id="UINC01016965">
    <property type="protein sequence ID" value="SVA70230.1"/>
    <property type="molecule type" value="Genomic_DNA"/>
</dbReference>
<keyword evidence="1" id="KW-0472">Membrane</keyword>
<proteinExistence type="predicted"/>
<protein>
    <recommendedName>
        <fullName evidence="3">Zinc-ribbon domain-containing protein</fullName>
    </recommendedName>
</protein>
<dbReference type="GO" id="GO:0005886">
    <property type="term" value="C:plasma membrane"/>
    <property type="evidence" value="ECO:0007669"/>
    <property type="project" value="TreeGrafter"/>
</dbReference>
<feature type="transmembrane region" description="Helical" evidence="1">
    <location>
        <begin position="63"/>
        <end position="80"/>
    </location>
</feature>
<reference evidence="2" key="1">
    <citation type="submission" date="2018-05" db="EMBL/GenBank/DDBJ databases">
        <authorList>
            <person name="Lanie J.A."/>
            <person name="Ng W.-L."/>
            <person name="Kazmierczak K.M."/>
            <person name="Andrzejewski T.M."/>
            <person name="Davidsen T.M."/>
            <person name="Wayne K.J."/>
            <person name="Tettelin H."/>
            <person name="Glass J.I."/>
            <person name="Rusch D."/>
            <person name="Podicherti R."/>
            <person name="Tsui H.-C.T."/>
            <person name="Winkler M.E."/>
        </authorList>
    </citation>
    <scope>NUCLEOTIDE SEQUENCE</scope>
</reference>
<keyword evidence="1" id="KW-0812">Transmembrane</keyword>
<evidence type="ECO:0008006" key="3">
    <source>
        <dbReference type="Google" id="ProtNLM"/>
    </source>
</evidence>
<gene>
    <name evidence="2" type="ORF">METZ01_LOCUS123084</name>
</gene>
<accession>A0A381Y021</accession>
<organism evidence="2">
    <name type="scientific">marine metagenome</name>
    <dbReference type="NCBI Taxonomy" id="408172"/>
    <lineage>
        <taxon>unclassified sequences</taxon>
        <taxon>metagenomes</taxon>
        <taxon>ecological metagenomes</taxon>
    </lineage>
</organism>
<evidence type="ECO:0000256" key="1">
    <source>
        <dbReference type="SAM" id="Phobius"/>
    </source>
</evidence>
<dbReference type="AlphaFoldDB" id="A0A381Y021"/>
<name>A0A381Y021_9ZZZZ</name>
<dbReference type="PANTHER" id="PTHR34980:SF2">
    <property type="entry name" value="INNER MEMBRANE PROTEIN YHAH-RELATED"/>
    <property type="match status" value="1"/>
</dbReference>
<dbReference type="Pfam" id="PF05656">
    <property type="entry name" value="DUF805"/>
    <property type="match status" value="1"/>
</dbReference>
<sequence>MKCATCGNDNPAEASFCQDCGNSLSGYTAGGPTRQGMVSFPDAVKLGFQRCIEFTGRSTRAEYWWWSLFYLIAIFTTALIDGLIGMYGILYWISFVGLLIPCWAVLVRRLHDTNKTGLWSLLVFVPFGGLILLVFALQASDIGTNKYGPNPMLPISLGQRNW</sequence>
<dbReference type="PANTHER" id="PTHR34980">
    <property type="entry name" value="INNER MEMBRANE PROTEIN-RELATED-RELATED"/>
    <property type="match status" value="1"/>
</dbReference>
<feature type="transmembrane region" description="Helical" evidence="1">
    <location>
        <begin position="86"/>
        <end position="106"/>
    </location>
</feature>